<feature type="coiled-coil region" evidence="1">
    <location>
        <begin position="60"/>
        <end position="87"/>
    </location>
</feature>
<dbReference type="eggNOG" id="COG0782">
    <property type="taxonomic scope" value="Bacteria"/>
</dbReference>
<dbReference type="FunFam" id="3.10.50.30:FF:000001">
    <property type="entry name" value="Transcription elongation factor GreA"/>
    <property type="match status" value="1"/>
</dbReference>
<dbReference type="PANTHER" id="PTHR30437">
    <property type="entry name" value="TRANSCRIPTION ELONGATION FACTOR GREA"/>
    <property type="match status" value="1"/>
</dbReference>
<protein>
    <submittedName>
        <fullName evidence="3">GreA/GreB family elongation factor</fullName>
    </submittedName>
</protein>
<accession>B1ZQE9</accession>
<dbReference type="Gene3D" id="3.10.50.30">
    <property type="entry name" value="Transcription elongation factor, GreA/GreB, C-terminal domain"/>
    <property type="match status" value="1"/>
</dbReference>
<evidence type="ECO:0000256" key="1">
    <source>
        <dbReference type="SAM" id="Coils"/>
    </source>
</evidence>
<evidence type="ECO:0000313" key="4">
    <source>
        <dbReference type="Proteomes" id="UP000007013"/>
    </source>
</evidence>
<dbReference type="InterPro" id="IPR018151">
    <property type="entry name" value="TF_GreA/GreB_CS"/>
</dbReference>
<dbReference type="GO" id="GO:0070063">
    <property type="term" value="F:RNA polymerase binding"/>
    <property type="evidence" value="ECO:0007669"/>
    <property type="project" value="InterPro"/>
</dbReference>
<dbReference type="Pfam" id="PF01272">
    <property type="entry name" value="GreA_GreB"/>
    <property type="match status" value="1"/>
</dbReference>
<dbReference type="GO" id="GO:0003677">
    <property type="term" value="F:DNA binding"/>
    <property type="evidence" value="ECO:0007669"/>
    <property type="project" value="InterPro"/>
</dbReference>
<dbReference type="Gene3D" id="1.10.287.180">
    <property type="entry name" value="Transcription elongation factor, GreA/GreB, N-terminal domain"/>
    <property type="match status" value="1"/>
</dbReference>
<dbReference type="InterPro" id="IPR023459">
    <property type="entry name" value="Tscrpt_elong_fac_GreA/B_fam"/>
</dbReference>
<dbReference type="GO" id="GO:0032784">
    <property type="term" value="P:regulation of DNA-templated transcription elongation"/>
    <property type="evidence" value="ECO:0007669"/>
    <property type="project" value="InterPro"/>
</dbReference>
<reference evidence="3 4" key="1">
    <citation type="journal article" date="2011" name="J. Bacteriol.">
        <title>Genome sequence of the verrucomicrobium Opitutus terrae PB90-1, an abundant inhabitant of rice paddy soil ecosystems.</title>
        <authorList>
            <person name="van Passel M.W."/>
            <person name="Kant R."/>
            <person name="Palva A."/>
            <person name="Copeland A."/>
            <person name="Lucas S."/>
            <person name="Lapidus A."/>
            <person name="Glavina del Rio T."/>
            <person name="Pitluck S."/>
            <person name="Goltsman E."/>
            <person name="Clum A."/>
            <person name="Sun H."/>
            <person name="Schmutz J."/>
            <person name="Larimer F.W."/>
            <person name="Land M.L."/>
            <person name="Hauser L."/>
            <person name="Kyrpides N."/>
            <person name="Mikhailova N."/>
            <person name="Richardson P.P."/>
            <person name="Janssen P.H."/>
            <person name="de Vos W.M."/>
            <person name="Smidt H."/>
        </authorList>
    </citation>
    <scope>NUCLEOTIDE SEQUENCE [LARGE SCALE GENOMIC DNA]</scope>
    <source>
        <strain evidence="4">DSM 11246 / JCM 15787 / PB90-1</strain>
    </source>
</reference>
<gene>
    <name evidence="3" type="ordered locus">Oter_0339</name>
</gene>
<dbReference type="OrthoDB" id="5511940at2"/>
<feature type="domain" description="Transcription elongation factor GreA/GreB C-terminal" evidence="2">
    <location>
        <begin position="95"/>
        <end position="165"/>
    </location>
</feature>
<keyword evidence="3" id="KW-0648">Protein biosynthesis</keyword>
<dbReference type="InterPro" id="IPR036805">
    <property type="entry name" value="Tscrpt_elong_fac_GreA/B_N_sf"/>
</dbReference>
<dbReference type="RefSeq" id="WP_012373167.1">
    <property type="nucleotide sequence ID" value="NC_010571.1"/>
</dbReference>
<keyword evidence="4" id="KW-1185">Reference proteome</keyword>
<dbReference type="STRING" id="452637.Oter_0339"/>
<sequence>MSKAFLRESDVEPEPTVVRPVLLAPGAKRYLTEAGAERLHEELNRLRTVERPALAGAAADLDAKRELRKLDERARELQQILATAEIISSPAPDRSIVRFGAKVTVKEEDGTTSTYRIVGIDETEFYTGGISFQSPLAQALLGASVGDRIQFQSPAGPRQLEIQLIE</sequence>
<keyword evidence="3" id="KW-0251">Elongation factor</keyword>
<evidence type="ECO:0000259" key="2">
    <source>
        <dbReference type="Pfam" id="PF01272"/>
    </source>
</evidence>
<dbReference type="Proteomes" id="UP000007013">
    <property type="component" value="Chromosome"/>
</dbReference>
<dbReference type="PANTHER" id="PTHR30437:SF6">
    <property type="entry name" value="TRANSCRIPTION ELONGATION FACTOR GREB"/>
    <property type="match status" value="1"/>
</dbReference>
<keyword evidence="1" id="KW-0175">Coiled coil</keyword>
<evidence type="ECO:0000313" key="3">
    <source>
        <dbReference type="EMBL" id="ACB73629.1"/>
    </source>
</evidence>
<name>B1ZQE9_OPITP</name>
<proteinExistence type="predicted"/>
<organism evidence="3 4">
    <name type="scientific">Opitutus terrae (strain DSM 11246 / JCM 15787 / PB90-1)</name>
    <dbReference type="NCBI Taxonomy" id="452637"/>
    <lineage>
        <taxon>Bacteria</taxon>
        <taxon>Pseudomonadati</taxon>
        <taxon>Verrucomicrobiota</taxon>
        <taxon>Opitutia</taxon>
        <taxon>Opitutales</taxon>
        <taxon>Opitutaceae</taxon>
        <taxon>Opitutus</taxon>
    </lineage>
</organism>
<dbReference type="KEGG" id="ote:Oter_0339"/>
<dbReference type="SUPFAM" id="SSF46557">
    <property type="entry name" value="GreA transcript cleavage protein, N-terminal domain"/>
    <property type="match status" value="1"/>
</dbReference>
<dbReference type="GO" id="GO:0003746">
    <property type="term" value="F:translation elongation factor activity"/>
    <property type="evidence" value="ECO:0007669"/>
    <property type="project" value="UniProtKB-KW"/>
</dbReference>
<dbReference type="EMBL" id="CP001032">
    <property type="protein sequence ID" value="ACB73629.1"/>
    <property type="molecule type" value="Genomic_DNA"/>
</dbReference>
<dbReference type="PROSITE" id="PS00830">
    <property type="entry name" value="GREAB_2"/>
    <property type="match status" value="1"/>
</dbReference>
<dbReference type="InterPro" id="IPR001437">
    <property type="entry name" value="Tscrpt_elong_fac_GreA/B_C"/>
</dbReference>
<dbReference type="GO" id="GO:0006354">
    <property type="term" value="P:DNA-templated transcription elongation"/>
    <property type="evidence" value="ECO:0007669"/>
    <property type="project" value="TreeGrafter"/>
</dbReference>
<dbReference type="HOGENOM" id="CLU_101379_3_1_0"/>
<dbReference type="AlphaFoldDB" id="B1ZQE9"/>
<dbReference type="SUPFAM" id="SSF54534">
    <property type="entry name" value="FKBP-like"/>
    <property type="match status" value="1"/>
</dbReference>
<dbReference type="InterPro" id="IPR036953">
    <property type="entry name" value="GreA/GreB_C_sf"/>
</dbReference>
<dbReference type="PIRSF" id="PIRSF006092">
    <property type="entry name" value="GreA_GreB"/>
    <property type="match status" value="1"/>
</dbReference>